<proteinExistence type="predicted"/>
<dbReference type="AlphaFoldDB" id="A0A8X6HZD4"/>
<dbReference type="Proteomes" id="UP000887116">
    <property type="component" value="Unassembled WGS sequence"/>
</dbReference>
<gene>
    <name evidence="1" type="ORF">TNCT_235101</name>
</gene>
<comment type="caution">
    <text evidence="1">The sequence shown here is derived from an EMBL/GenBank/DDBJ whole genome shotgun (WGS) entry which is preliminary data.</text>
</comment>
<name>A0A8X6HZD4_TRICU</name>
<accession>A0A8X6HZD4</accession>
<protein>
    <submittedName>
        <fullName evidence="1">Uncharacterized protein</fullName>
    </submittedName>
</protein>
<sequence>MPKNSNNANLEIFPSNPFYEWVSCNEYSHFNTISLNSAPNTCTNKDVKENKMFNNPTNANWEILLSNPCHERISYNEDYHFNPTPSNYSPDNHTDEDMQENSADSFGKKNVFRKVKFFFKRNCEPIMQWFYIQKILIVVHVTYCTHNRTHIPSKI</sequence>
<reference evidence="1" key="1">
    <citation type="submission" date="2020-07" db="EMBL/GenBank/DDBJ databases">
        <title>Multicomponent nature underlies the extraordinary mechanical properties of spider dragline silk.</title>
        <authorList>
            <person name="Kono N."/>
            <person name="Nakamura H."/>
            <person name="Mori M."/>
            <person name="Yoshida Y."/>
            <person name="Ohtoshi R."/>
            <person name="Malay A.D."/>
            <person name="Moran D.A.P."/>
            <person name="Tomita M."/>
            <person name="Numata K."/>
            <person name="Arakawa K."/>
        </authorList>
    </citation>
    <scope>NUCLEOTIDE SEQUENCE</scope>
</reference>
<dbReference type="EMBL" id="BMAO01029549">
    <property type="protein sequence ID" value="GFR32538.1"/>
    <property type="molecule type" value="Genomic_DNA"/>
</dbReference>
<evidence type="ECO:0000313" key="1">
    <source>
        <dbReference type="EMBL" id="GFR32538.1"/>
    </source>
</evidence>
<evidence type="ECO:0000313" key="2">
    <source>
        <dbReference type="Proteomes" id="UP000887116"/>
    </source>
</evidence>
<keyword evidence="2" id="KW-1185">Reference proteome</keyword>
<organism evidence="1 2">
    <name type="scientific">Trichonephila clavata</name>
    <name type="common">Joro spider</name>
    <name type="synonym">Nephila clavata</name>
    <dbReference type="NCBI Taxonomy" id="2740835"/>
    <lineage>
        <taxon>Eukaryota</taxon>
        <taxon>Metazoa</taxon>
        <taxon>Ecdysozoa</taxon>
        <taxon>Arthropoda</taxon>
        <taxon>Chelicerata</taxon>
        <taxon>Arachnida</taxon>
        <taxon>Araneae</taxon>
        <taxon>Araneomorphae</taxon>
        <taxon>Entelegynae</taxon>
        <taxon>Araneoidea</taxon>
        <taxon>Nephilidae</taxon>
        <taxon>Trichonephila</taxon>
    </lineage>
</organism>